<evidence type="ECO:0000313" key="2">
    <source>
        <dbReference type="EMBL" id="KAF2008438.1"/>
    </source>
</evidence>
<gene>
    <name evidence="2" type="ORF">BU24DRAFT_96902</name>
</gene>
<evidence type="ECO:0000256" key="1">
    <source>
        <dbReference type="SAM" id="Phobius"/>
    </source>
</evidence>
<dbReference type="EMBL" id="ML978083">
    <property type="protein sequence ID" value="KAF2008438.1"/>
    <property type="molecule type" value="Genomic_DNA"/>
</dbReference>
<protein>
    <submittedName>
        <fullName evidence="2">Uncharacterized protein</fullName>
    </submittedName>
</protein>
<accession>A0A6A5X631</accession>
<sequence>MQGMYDFSTVACICATYKPNEAASYPVSAIHMCNGRSLVIRVLSRALLDIQPLGLYATCCPNFFFLIATLVRQLYAHHS</sequence>
<keyword evidence="1" id="KW-1133">Transmembrane helix</keyword>
<reference evidence="2" key="1">
    <citation type="journal article" date="2020" name="Stud. Mycol.">
        <title>101 Dothideomycetes genomes: a test case for predicting lifestyles and emergence of pathogens.</title>
        <authorList>
            <person name="Haridas S."/>
            <person name="Albert R."/>
            <person name="Binder M."/>
            <person name="Bloem J."/>
            <person name="Labutti K."/>
            <person name="Salamov A."/>
            <person name="Andreopoulos B."/>
            <person name="Baker S."/>
            <person name="Barry K."/>
            <person name="Bills G."/>
            <person name="Bluhm B."/>
            <person name="Cannon C."/>
            <person name="Castanera R."/>
            <person name="Culley D."/>
            <person name="Daum C."/>
            <person name="Ezra D."/>
            <person name="Gonzalez J."/>
            <person name="Henrissat B."/>
            <person name="Kuo A."/>
            <person name="Liang C."/>
            <person name="Lipzen A."/>
            <person name="Lutzoni F."/>
            <person name="Magnuson J."/>
            <person name="Mondo S."/>
            <person name="Nolan M."/>
            <person name="Ohm R."/>
            <person name="Pangilinan J."/>
            <person name="Park H.-J."/>
            <person name="Ramirez L."/>
            <person name="Alfaro M."/>
            <person name="Sun H."/>
            <person name="Tritt A."/>
            <person name="Yoshinaga Y."/>
            <person name="Zwiers L.-H."/>
            <person name="Turgeon B."/>
            <person name="Goodwin S."/>
            <person name="Spatafora J."/>
            <person name="Crous P."/>
            <person name="Grigoriev I."/>
        </authorList>
    </citation>
    <scope>NUCLEOTIDE SEQUENCE</scope>
    <source>
        <strain evidence="2">CBS 175.79</strain>
    </source>
</reference>
<dbReference type="Proteomes" id="UP000799778">
    <property type="component" value="Unassembled WGS sequence"/>
</dbReference>
<organism evidence="2 3">
    <name type="scientific">Aaosphaeria arxii CBS 175.79</name>
    <dbReference type="NCBI Taxonomy" id="1450172"/>
    <lineage>
        <taxon>Eukaryota</taxon>
        <taxon>Fungi</taxon>
        <taxon>Dikarya</taxon>
        <taxon>Ascomycota</taxon>
        <taxon>Pezizomycotina</taxon>
        <taxon>Dothideomycetes</taxon>
        <taxon>Pleosporomycetidae</taxon>
        <taxon>Pleosporales</taxon>
        <taxon>Pleosporales incertae sedis</taxon>
        <taxon>Aaosphaeria</taxon>
    </lineage>
</organism>
<feature type="transmembrane region" description="Helical" evidence="1">
    <location>
        <begin position="53"/>
        <end position="71"/>
    </location>
</feature>
<keyword evidence="1" id="KW-0472">Membrane</keyword>
<evidence type="ECO:0000313" key="3">
    <source>
        <dbReference type="Proteomes" id="UP000799778"/>
    </source>
</evidence>
<dbReference type="RefSeq" id="XP_033376777.1">
    <property type="nucleotide sequence ID" value="XM_033534842.1"/>
</dbReference>
<keyword evidence="3" id="KW-1185">Reference proteome</keyword>
<keyword evidence="1" id="KW-0812">Transmembrane</keyword>
<proteinExistence type="predicted"/>
<name>A0A6A5X631_9PLEO</name>
<dbReference type="GeneID" id="54292239"/>
<dbReference type="AlphaFoldDB" id="A0A6A5X631"/>